<keyword evidence="2" id="KW-1185">Reference proteome</keyword>
<reference evidence="1 2" key="1">
    <citation type="journal article" date="2022" name="Nat. Ecol. Evol.">
        <title>A masculinizing supergene underlies an exaggerated male reproductive morph in a spider.</title>
        <authorList>
            <person name="Hendrickx F."/>
            <person name="De Corte Z."/>
            <person name="Sonet G."/>
            <person name="Van Belleghem S.M."/>
            <person name="Kostlbacher S."/>
            <person name="Vangestel C."/>
        </authorList>
    </citation>
    <scope>NUCLEOTIDE SEQUENCE [LARGE SCALE GENOMIC DNA]</scope>
    <source>
        <strain evidence="1">W744_W776</strain>
    </source>
</reference>
<comment type="caution">
    <text evidence="1">The sequence shown here is derived from an EMBL/GenBank/DDBJ whole genome shotgun (WGS) entry which is preliminary data.</text>
</comment>
<name>A0AAV6U5U6_9ARAC</name>
<organism evidence="1 2">
    <name type="scientific">Oedothorax gibbosus</name>
    <dbReference type="NCBI Taxonomy" id="931172"/>
    <lineage>
        <taxon>Eukaryota</taxon>
        <taxon>Metazoa</taxon>
        <taxon>Ecdysozoa</taxon>
        <taxon>Arthropoda</taxon>
        <taxon>Chelicerata</taxon>
        <taxon>Arachnida</taxon>
        <taxon>Araneae</taxon>
        <taxon>Araneomorphae</taxon>
        <taxon>Entelegynae</taxon>
        <taxon>Araneoidea</taxon>
        <taxon>Linyphiidae</taxon>
        <taxon>Erigoninae</taxon>
        <taxon>Oedothorax</taxon>
    </lineage>
</organism>
<proteinExistence type="predicted"/>
<evidence type="ECO:0000313" key="2">
    <source>
        <dbReference type="Proteomes" id="UP000827092"/>
    </source>
</evidence>
<evidence type="ECO:0000313" key="1">
    <source>
        <dbReference type="EMBL" id="KAG8179922.1"/>
    </source>
</evidence>
<sequence>MVKFAVTTSPRSLKKMKELHQSPSTSAESIAAYTPDEALSLIVDLSLGKDDYLNLREGAKVRGANIYPPYNVIANAKKLCYPPNITITETAAQVPLQDLLDLTVKRLSQVQSEVLLQHALGEVTEIQMIYKWGLDGSGGHSIYKQSFMNNPQYGDSHI</sequence>
<dbReference type="EMBL" id="JAFNEN010000596">
    <property type="protein sequence ID" value="KAG8179922.1"/>
    <property type="molecule type" value="Genomic_DNA"/>
</dbReference>
<protein>
    <submittedName>
        <fullName evidence="1">Uncharacterized protein</fullName>
    </submittedName>
</protein>
<dbReference type="Proteomes" id="UP000827092">
    <property type="component" value="Unassembled WGS sequence"/>
</dbReference>
<accession>A0AAV6U5U6</accession>
<gene>
    <name evidence="1" type="ORF">JTE90_025247</name>
</gene>
<dbReference type="AlphaFoldDB" id="A0AAV6U5U6"/>